<sequence length="152" mass="17245">MSSSSRAPQLTQVAANYMPRLLPEVWAEVFRRLDIESLQRGPGSARVGVLCVYRHSREESDFRSGNRRAHHHEVRGDDTRRTGPARPHAERADLFTCPKLRFTNCIALTSEAILGCAQHCCKLRELCCINCIVEPAELFILLSRTLKCVRKL</sequence>
<comment type="caution">
    <text evidence="1">The sequence shown here is derived from an EMBL/GenBank/DDBJ whole genome shotgun (WGS) entry which is preliminary data.</text>
</comment>
<name>A0ACB7SFE1_HYAAI</name>
<evidence type="ECO:0000313" key="2">
    <source>
        <dbReference type="Proteomes" id="UP000821845"/>
    </source>
</evidence>
<evidence type="ECO:0000313" key="1">
    <source>
        <dbReference type="EMBL" id="KAH6933443.1"/>
    </source>
</evidence>
<reference evidence="1" key="1">
    <citation type="submission" date="2020-05" db="EMBL/GenBank/DDBJ databases">
        <title>Large-scale comparative analyses of tick genomes elucidate their genetic diversity and vector capacities.</title>
        <authorList>
            <person name="Jia N."/>
            <person name="Wang J."/>
            <person name="Shi W."/>
            <person name="Du L."/>
            <person name="Sun Y."/>
            <person name="Zhan W."/>
            <person name="Jiang J."/>
            <person name="Wang Q."/>
            <person name="Zhang B."/>
            <person name="Ji P."/>
            <person name="Sakyi L.B."/>
            <person name="Cui X."/>
            <person name="Yuan T."/>
            <person name="Jiang B."/>
            <person name="Yang W."/>
            <person name="Lam T.T.-Y."/>
            <person name="Chang Q."/>
            <person name="Ding S."/>
            <person name="Wang X."/>
            <person name="Zhu J."/>
            <person name="Ruan X."/>
            <person name="Zhao L."/>
            <person name="Wei J."/>
            <person name="Que T."/>
            <person name="Du C."/>
            <person name="Cheng J."/>
            <person name="Dai P."/>
            <person name="Han X."/>
            <person name="Huang E."/>
            <person name="Gao Y."/>
            <person name="Liu J."/>
            <person name="Shao H."/>
            <person name="Ye R."/>
            <person name="Li L."/>
            <person name="Wei W."/>
            <person name="Wang X."/>
            <person name="Wang C."/>
            <person name="Yang T."/>
            <person name="Huo Q."/>
            <person name="Li W."/>
            <person name="Guo W."/>
            <person name="Chen H."/>
            <person name="Zhou L."/>
            <person name="Ni X."/>
            <person name="Tian J."/>
            <person name="Zhou Y."/>
            <person name="Sheng Y."/>
            <person name="Liu T."/>
            <person name="Pan Y."/>
            <person name="Xia L."/>
            <person name="Li J."/>
            <person name="Zhao F."/>
            <person name="Cao W."/>
        </authorList>
    </citation>
    <scope>NUCLEOTIDE SEQUENCE</scope>
    <source>
        <strain evidence="1">Hyas-2018</strain>
    </source>
</reference>
<organism evidence="1 2">
    <name type="scientific">Hyalomma asiaticum</name>
    <name type="common">Tick</name>
    <dbReference type="NCBI Taxonomy" id="266040"/>
    <lineage>
        <taxon>Eukaryota</taxon>
        <taxon>Metazoa</taxon>
        <taxon>Ecdysozoa</taxon>
        <taxon>Arthropoda</taxon>
        <taxon>Chelicerata</taxon>
        <taxon>Arachnida</taxon>
        <taxon>Acari</taxon>
        <taxon>Parasitiformes</taxon>
        <taxon>Ixodida</taxon>
        <taxon>Ixodoidea</taxon>
        <taxon>Ixodidae</taxon>
        <taxon>Hyalomminae</taxon>
        <taxon>Hyalomma</taxon>
    </lineage>
</organism>
<gene>
    <name evidence="1" type="ORF">HPB50_014875</name>
</gene>
<dbReference type="Proteomes" id="UP000821845">
    <property type="component" value="Chromosome 4"/>
</dbReference>
<keyword evidence="2" id="KW-1185">Reference proteome</keyword>
<accession>A0ACB7SFE1</accession>
<dbReference type="EMBL" id="CM023484">
    <property type="protein sequence ID" value="KAH6933443.1"/>
    <property type="molecule type" value="Genomic_DNA"/>
</dbReference>
<proteinExistence type="predicted"/>
<protein>
    <submittedName>
        <fullName evidence="1">Uncharacterized protein</fullName>
    </submittedName>
</protein>